<sequence length="232" mass="27010">SASTASTSSIKTASPVMVRPSTTKRSIFFKWDRPARRRNNDTDEGFSDETDLVNGTNGYFSDTNSTTSKTDSDDDENRDEDEDKHEDDNEHEDDSEPEDHDDEFEVSCLDFWEKGYRDPCSSPAAEPTDEEQQYEGKLSKKLTEYDAFFKVWHELHEMAAFEKDLEYIDQDETIWQFLERMREDDEGEADYAVARWEVYPEPEEELHADKNSDSIFTSWDDTDCQKKHADGE</sequence>
<feature type="compositionally biased region" description="Basic and acidic residues" evidence="1">
    <location>
        <begin position="223"/>
        <end position="232"/>
    </location>
</feature>
<dbReference type="Proteomes" id="UP000823405">
    <property type="component" value="Unassembled WGS sequence"/>
</dbReference>
<feature type="compositionally biased region" description="Acidic residues" evidence="1">
    <location>
        <begin position="72"/>
        <end position="104"/>
    </location>
</feature>
<comment type="caution">
    <text evidence="2">The sequence shown here is derived from an EMBL/GenBank/DDBJ whole genome shotgun (WGS) entry which is preliminary data.</text>
</comment>
<dbReference type="AlphaFoldDB" id="A0A9P6QMS0"/>
<accession>A0A9P6QMS0</accession>
<evidence type="ECO:0000313" key="3">
    <source>
        <dbReference type="Proteomes" id="UP000823405"/>
    </source>
</evidence>
<proteinExistence type="predicted"/>
<evidence type="ECO:0000313" key="2">
    <source>
        <dbReference type="EMBL" id="KAG0274339.1"/>
    </source>
</evidence>
<gene>
    <name evidence="2" type="ORF">BGZ97_010526</name>
</gene>
<evidence type="ECO:0000256" key="1">
    <source>
        <dbReference type="SAM" id="MobiDB-lite"/>
    </source>
</evidence>
<feature type="non-terminal residue" evidence="2">
    <location>
        <position position="232"/>
    </location>
</feature>
<feature type="region of interest" description="Disordered" evidence="1">
    <location>
        <begin position="1"/>
        <end position="104"/>
    </location>
</feature>
<dbReference type="EMBL" id="JAAAIN010005475">
    <property type="protein sequence ID" value="KAG0274339.1"/>
    <property type="molecule type" value="Genomic_DNA"/>
</dbReference>
<reference evidence="2" key="1">
    <citation type="journal article" date="2020" name="Fungal Divers.">
        <title>Resolving the Mortierellaceae phylogeny through synthesis of multi-gene phylogenetics and phylogenomics.</title>
        <authorList>
            <person name="Vandepol N."/>
            <person name="Liber J."/>
            <person name="Desiro A."/>
            <person name="Na H."/>
            <person name="Kennedy M."/>
            <person name="Barry K."/>
            <person name="Grigoriev I.V."/>
            <person name="Miller A.N."/>
            <person name="O'Donnell K."/>
            <person name="Stajich J.E."/>
            <person name="Bonito G."/>
        </authorList>
    </citation>
    <scope>NUCLEOTIDE SEQUENCE</scope>
    <source>
        <strain evidence="2">NVP60</strain>
    </source>
</reference>
<protein>
    <submittedName>
        <fullName evidence="2">Uncharacterized protein</fullName>
    </submittedName>
</protein>
<name>A0A9P6QMS0_9FUNG</name>
<keyword evidence="3" id="KW-1185">Reference proteome</keyword>
<feature type="compositionally biased region" description="Low complexity" evidence="1">
    <location>
        <begin position="1"/>
        <end position="14"/>
    </location>
</feature>
<feature type="region of interest" description="Disordered" evidence="1">
    <location>
        <begin position="118"/>
        <end position="137"/>
    </location>
</feature>
<feature type="region of interest" description="Disordered" evidence="1">
    <location>
        <begin position="203"/>
        <end position="232"/>
    </location>
</feature>
<feature type="compositionally biased region" description="Acidic residues" evidence="1">
    <location>
        <begin position="42"/>
        <end position="51"/>
    </location>
</feature>
<feature type="non-terminal residue" evidence="2">
    <location>
        <position position="1"/>
    </location>
</feature>
<organism evidence="2 3">
    <name type="scientific">Linnemannia gamsii</name>
    <dbReference type="NCBI Taxonomy" id="64522"/>
    <lineage>
        <taxon>Eukaryota</taxon>
        <taxon>Fungi</taxon>
        <taxon>Fungi incertae sedis</taxon>
        <taxon>Mucoromycota</taxon>
        <taxon>Mortierellomycotina</taxon>
        <taxon>Mortierellomycetes</taxon>
        <taxon>Mortierellales</taxon>
        <taxon>Mortierellaceae</taxon>
        <taxon>Linnemannia</taxon>
    </lineage>
</organism>
<feature type="compositionally biased region" description="Basic and acidic residues" evidence="1">
    <location>
        <begin position="30"/>
        <end position="41"/>
    </location>
</feature>
<dbReference type="OrthoDB" id="2421734at2759"/>